<reference evidence="2 3" key="1">
    <citation type="journal article" date="2018" name="Genome Biol. Evol.">
        <title>Multiple Roots of Fruiting Body Formation in Amoebozoa.</title>
        <authorList>
            <person name="Hillmann F."/>
            <person name="Forbes G."/>
            <person name="Novohradska S."/>
            <person name="Ferling I."/>
            <person name="Riege K."/>
            <person name="Groth M."/>
            <person name="Westermann M."/>
            <person name="Marz M."/>
            <person name="Spaller T."/>
            <person name="Winckler T."/>
            <person name="Schaap P."/>
            <person name="Glockner G."/>
        </authorList>
    </citation>
    <scope>NUCLEOTIDE SEQUENCE [LARGE SCALE GENOMIC DNA]</scope>
    <source>
        <strain evidence="2 3">Jena</strain>
    </source>
</reference>
<comment type="caution">
    <text evidence="2">The sequence shown here is derived from an EMBL/GenBank/DDBJ whole genome shotgun (WGS) entry which is preliminary data.</text>
</comment>
<feature type="region of interest" description="Disordered" evidence="1">
    <location>
        <begin position="1"/>
        <end position="68"/>
    </location>
</feature>
<proteinExistence type="predicted"/>
<feature type="compositionally biased region" description="Polar residues" evidence="1">
    <location>
        <begin position="56"/>
        <end position="68"/>
    </location>
</feature>
<evidence type="ECO:0000313" key="3">
    <source>
        <dbReference type="Proteomes" id="UP000241769"/>
    </source>
</evidence>
<feature type="region of interest" description="Disordered" evidence="1">
    <location>
        <begin position="87"/>
        <end position="106"/>
    </location>
</feature>
<dbReference type="Proteomes" id="UP000241769">
    <property type="component" value="Unassembled WGS sequence"/>
</dbReference>
<feature type="compositionally biased region" description="Basic and acidic residues" evidence="1">
    <location>
        <begin position="19"/>
        <end position="31"/>
    </location>
</feature>
<sequence>MPTQNDFTTSISQHTNMTDNKRTHHQQDCSDKYTGPYDTHASHIISADERSHFDLPNSNDGPSNYRNNNAITNQSVHTTIDNHLLDQSSSHSMEGGSLTTNSGIYVPETEVQSRVEHKIDTAKETGDIQNDRYRGFLEKAADAYDIDKRAFNGYSN</sequence>
<gene>
    <name evidence="2" type="ORF">PROFUN_03644</name>
</gene>
<feature type="compositionally biased region" description="Polar residues" evidence="1">
    <location>
        <begin position="1"/>
        <end position="18"/>
    </location>
</feature>
<organism evidence="2 3">
    <name type="scientific">Planoprotostelium fungivorum</name>
    <dbReference type="NCBI Taxonomy" id="1890364"/>
    <lineage>
        <taxon>Eukaryota</taxon>
        <taxon>Amoebozoa</taxon>
        <taxon>Evosea</taxon>
        <taxon>Variosea</taxon>
        <taxon>Cavosteliida</taxon>
        <taxon>Cavosteliaceae</taxon>
        <taxon>Planoprotostelium</taxon>
    </lineage>
</organism>
<accession>A0A2P6NSH4</accession>
<evidence type="ECO:0000256" key="1">
    <source>
        <dbReference type="SAM" id="MobiDB-lite"/>
    </source>
</evidence>
<feature type="compositionally biased region" description="Polar residues" evidence="1">
    <location>
        <begin position="87"/>
        <end position="103"/>
    </location>
</feature>
<dbReference type="AlphaFoldDB" id="A0A2P6NSH4"/>
<dbReference type="InParanoid" id="A0A2P6NSH4"/>
<dbReference type="EMBL" id="MDYQ01000025">
    <property type="protein sequence ID" value="PRP86896.1"/>
    <property type="molecule type" value="Genomic_DNA"/>
</dbReference>
<name>A0A2P6NSH4_9EUKA</name>
<keyword evidence="3" id="KW-1185">Reference proteome</keyword>
<evidence type="ECO:0000313" key="2">
    <source>
        <dbReference type="EMBL" id="PRP86896.1"/>
    </source>
</evidence>
<dbReference type="OrthoDB" id="406965at2759"/>
<protein>
    <submittedName>
        <fullName evidence="2">Uncharacterized protein</fullName>
    </submittedName>
</protein>